<dbReference type="InterPro" id="IPR050872">
    <property type="entry name" value="PPR_P_subfamily"/>
</dbReference>
<dbReference type="PROSITE" id="PS51375">
    <property type="entry name" value="PPR"/>
    <property type="match status" value="6"/>
</dbReference>
<evidence type="ECO:0000256" key="1">
    <source>
        <dbReference type="ARBA" id="ARBA00007626"/>
    </source>
</evidence>
<dbReference type="NCBIfam" id="TIGR00756">
    <property type="entry name" value="PPR"/>
    <property type="match status" value="5"/>
</dbReference>
<comment type="caution">
    <text evidence="5">The sequence shown here is derived from an EMBL/GenBank/DDBJ whole genome shotgun (WGS) entry which is preliminary data.</text>
</comment>
<gene>
    <name evidence="5" type="ORF">ACJRO7_033240</name>
</gene>
<feature type="repeat" description="PPR" evidence="3">
    <location>
        <begin position="290"/>
        <end position="324"/>
    </location>
</feature>
<evidence type="ECO:0000313" key="6">
    <source>
        <dbReference type="Proteomes" id="UP001634007"/>
    </source>
</evidence>
<dbReference type="AlphaFoldDB" id="A0ABD3JQS4"/>
<organism evidence="5 6">
    <name type="scientific">Eucalyptus globulus</name>
    <name type="common">Tasmanian blue gum</name>
    <dbReference type="NCBI Taxonomy" id="34317"/>
    <lineage>
        <taxon>Eukaryota</taxon>
        <taxon>Viridiplantae</taxon>
        <taxon>Streptophyta</taxon>
        <taxon>Embryophyta</taxon>
        <taxon>Tracheophyta</taxon>
        <taxon>Spermatophyta</taxon>
        <taxon>Magnoliopsida</taxon>
        <taxon>eudicotyledons</taxon>
        <taxon>Gunneridae</taxon>
        <taxon>Pentapetalae</taxon>
        <taxon>rosids</taxon>
        <taxon>malvids</taxon>
        <taxon>Myrtales</taxon>
        <taxon>Myrtaceae</taxon>
        <taxon>Myrtoideae</taxon>
        <taxon>Eucalypteae</taxon>
        <taxon>Eucalyptus</taxon>
    </lineage>
</organism>
<reference evidence="5 6" key="1">
    <citation type="submission" date="2024-11" db="EMBL/GenBank/DDBJ databases">
        <title>Chromosome-level genome assembly of Eucalyptus globulus Labill. provides insights into its genome evolution.</title>
        <authorList>
            <person name="Li X."/>
        </authorList>
    </citation>
    <scope>NUCLEOTIDE SEQUENCE [LARGE SCALE GENOMIC DNA]</scope>
    <source>
        <strain evidence="5">CL2024</strain>
        <tissue evidence="5">Fresh tender leaves</tissue>
    </source>
</reference>
<keyword evidence="6" id="KW-1185">Reference proteome</keyword>
<dbReference type="Pfam" id="PF12854">
    <property type="entry name" value="PPR_1"/>
    <property type="match status" value="3"/>
</dbReference>
<feature type="repeat" description="PPR" evidence="3">
    <location>
        <begin position="361"/>
        <end position="395"/>
    </location>
</feature>
<evidence type="ECO:0000313" key="5">
    <source>
        <dbReference type="EMBL" id="KAL3728624.1"/>
    </source>
</evidence>
<feature type="repeat" description="PPR" evidence="3">
    <location>
        <begin position="255"/>
        <end position="289"/>
    </location>
</feature>
<dbReference type="Pfam" id="PF01535">
    <property type="entry name" value="PPR"/>
    <property type="match status" value="2"/>
</dbReference>
<evidence type="ECO:0000256" key="3">
    <source>
        <dbReference type="PROSITE-ProRule" id="PRU00708"/>
    </source>
</evidence>
<proteinExistence type="inferred from homology"/>
<dbReference type="Pfam" id="PF13041">
    <property type="entry name" value="PPR_2"/>
    <property type="match status" value="2"/>
</dbReference>
<evidence type="ECO:0000256" key="2">
    <source>
        <dbReference type="ARBA" id="ARBA00022737"/>
    </source>
</evidence>
<protein>
    <recommendedName>
        <fullName evidence="7">Pentatricopeptide repeat-containing protein</fullName>
    </recommendedName>
</protein>
<dbReference type="Proteomes" id="UP001634007">
    <property type="component" value="Unassembled WGS sequence"/>
</dbReference>
<dbReference type="InterPro" id="IPR011990">
    <property type="entry name" value="TPR-like_helical_dom_sf"/>
</dbReference>
<evidence type="ECO:0008006" key="7">
    <source>
        <dbReference type="Google" id="ProtNLM"/>
    </source>
</evidence>
<feature type="repeat" description="PPR" evidence="3">
    <location>
        <begin position="325"/>
        <end position="360"/>
    </location>
</feature>
<dbReference type="InterPro" id="IPR002885">
    <property type="entry name" value="PPR_rpt"/>
</dbReference>
<dbReference type="PANTHER" id="PTHR46128">
    <property type="entry name" value="MITOCHONDRIAL GROUP I INTRON SPLICING FACTOR CCM1"/>
    <property type="match status" value="1"/>
</dbReference>
<feature type="repeat" description="PPR" evidence="3">
    <location>
        <begin position="220"/>
        <end position="254"/>
    </location>
</feature>
<keyword evidence="2" id="KW-0677">Repeat</keyword>
<feature type="region of interest" description="Disordered" evidence="4">
    <location>
        <begin position="29"/>
        <end position="48"/>
    </location>
</feature>
<name>A0ABD3JQS4_EUCGL</name>
<sequence>MSSFSSRAIARRRRISGLPSIRRRAAANLSSSAALRDPRGSPAGDRPSDLEIVVSRVRAGSSEHEVLRSLELDPSCASVEVTRGLVERLLDRFRDDWKSALGVFRWAGRRVEAGRVSPEACDAIVDILGKSRRMDRMREVLEEMNRSKLVRLGTVGKVMRRYAGAGLWEEAVKVFDELGDFGLERNTESMNLLLDTLCKERRVEQARAVMLQLKPHVLPDAHTFNILIFGWCKINRVDEAQWTIQEMKGHGVRLCVISYSTIVQFYCRQGNFNKVYQLFDEMRDEGRPPNVVTYTTVMHYLAKSEEFDEALQLAERMKLDGCEPDTPFYNCLIHVLARVGRVHDAVDVFEVEMPAHGVRPNTPTYNTMISMFCHHGHVQKAMDLLLEMEESNFAKPDVQTYYPLLKSCFKSGKTDGFLSRLLDDMVNKHHLSLDVSAYTLLIHGLCRADKADWAYLLFDEMVGQEITPRYQTCRLMLDEVRQKNMYDAAERIEDFMKKL</sequence>
<dbReference type="PANTHER" id="PTHR46128:SF194">
    <property type="entry name" value="PENTACOTRIPEPTIDE-REPEAT REGION OF PRORP DOMAIN-CONTAINING PROTEIN"/>
    <property type="match status" value="1"/>
</dbReference>
<dbReference type="Gene3D" id="1.25.40.10">
    <property type="entry name" value="Tetratricopeptide repeat domain"/>
    <property type="match status" value="4"/>
</dbReference>
<evidence type="ECO:0000256" key="4">
    <source>
        <dbReference type="SAM" id="MobiDB-lite"/>
    </source>
</evidence>
<accession>A0ABD3JQS4</accession>
<feature type="repeat" description="PPR" evidence="3">
    <location>
        <begin position="434"/>
        <end position="468"/>
    </location>
</feature>
<dbReference type="EMBL" id="JBJKBG010000008">
    <property type="protein sequence ID" value="KAL3728624.1"/>
    <property type="molecule type" value="Genomic_DNA"/>
</dbReference>
<comment type="similarity">
    <text evidence="1">Belongs to the PPR family. P subfamily.</text>
</comment>